<dbReference type="PROSITE" id="PS50002">
    <property type="entry name" value="SH3"/>
    <property type="match status" value="1"/>
</dbReference>
<dbReference type="SMART" id="SM00055">
    <property type="entry name" value="FCH"/>
    <property type="match status" value="1"/>
</dbReference>
<evidence type="ECO:0000256" key="7">
    <source>
        <dbReference type="PROSITE-ProRule" id="PRU00192"/>
    </source>
</evidence>
<dbReference type="Proteomes" id="UP001174909">
    <property type="component" value="Unassembled WGS sequence"/>
</dbReference>
<evidence type="ECO:0000256" key="5">
    <source>
        <dbReference type="ARBA" id="ARBA00023054"/>
    </source>
</evidence>
<keyword evidence="2 7" id="KW-0728">SH3 domain</keyword>
<dbReference type="EMBL" id="CASHTH010002839">
    <property type="protein sequence ID" value="CAI8035978.1"/>
    <property type="molecule type" value="Genomic_DNA"/>
</dbReference>
<evidence type="ECO:0000256" key="8">
    <source>
        <dbReference type="PROSITE-ProRule" id="PRU01077"/>
    </source>
</evidence>
<accession>A0AA35WW21</accession>
<dbReference type="PROSITE" id="PS51741">
    <property type="entry name" value="F_BAR"/>
    <property type="match status" value="1"/>
</dbReference>
<dbReference type="PRINTS" id="PR00452">
    <property type="entry name" value="SH3DOMAIN"/>
</dbReference>
<evidence type="ECO:0000256" key="4">
    <source>
        <dbReference type="ARBA" id="ARBA00022553"/>
    </source>
</evidence>
<dbReference type="AlphaFoldDB" id="A0AA35WW21"/>
<comment type="subcellular location">
    <subcellularLocation>
        <location evidence="1">Cytoplasm</location>
        <location evidence="1">Cytoskeleton</location>
    </subcellularLocation>
</comment>
<evidence type="ECO:0000313" key="14">
    <source>
        <dbReference type="Proteomes" id="UP001174909"/>
    </source>
</evidence>
<dbReference type="Pfam" id="PF00611">
    <property type="entry name" value="FCH"/>
    <property type="match status" value="1"/>
</dbReference>
<keyword evidence="5 8" id="KW-0175">Coiled coil</keyword>
<evidence type="ECO:0000256" key="3">
    <source>
        <dbReference type="ARBA" id="ARBA00022490"/>
    </source>
</evidence>
<dbReference type="InterPro" id="IPR036028">
    <property type="entry name" value="SH3-like_dom_sf"/>
</dbReference>
<evidence type="ECO:0000256" key="1">
    <source>
        <dbReference type="ARBA" id="ARBA00004245"/>
    </source>
</evidence>
<keyword evidence="6" id="KW-0206">Cytoskeleton</keyword>
<dbReference type="InterPro" id="IPR057870">
    <property type="entry name" value="HR1_TOCA"/>
</dbReference>
<evidence type="ECO:0000256" key="9">
    <source>
        <dbReference type="SAM" id="Coils"/>
    </source>
</evidence>
<dbReference type="SUPFAM" id="SSF103657">
    <property type="entry name" value="BAR/IMD domain-like"/>
    <property type="match status" value="1"/>
</dbReference>
<dbReference type="PANTHER" id="PTHR23065:SF7">
    <property type="entry name" value="NOSTRIN, ISOFORM H"/>
    <property type="match status" value="1"/>
</dbReference>
<keyword evidence="4" id="KW-0597">Phosphoprotein</keyword>
<evidence type="ECO:0000256" key="6">
    <source>
        <dbReference type="ARBA" id="ARBA00023212"/>
    </source>
</evidence>
<evidence type="ECO:0000256" key="2">
    <source>
        <dbReference type="ARBA" id="ARBA00022443"/>
    </source>
</evidence>
<dbReference type="InterPro" id="IPR027267">
    <property type="entry name" value="AH/BAR_dom_sf"/>
</dbReference>
<feature type="domain" description="SH3" evidence="11">
    <location>
        <begin position="500"/>
        <end position="557"/>
    </location>
</feature>
<dbReference type="GO" id="GO:0043226">
    <property type="term" value="C:organelle"/>
    <property type="evidence" value="ECO:0007669"/>
    <property type="project" value="UniProtKB-ARBA"/>
</dbReference>
<gene>
    <name evidence="13" type="ORF">GBAR_LOCUS20185</name>
</gene>
<dbReference type="Pfam" id="PF00018">
    <property type="entry name" value="SH3_1"/>
    <property type="match status" value="1"/>
</dbReference>
<dbReference type="InterPro" id="IPR001452">
    <property type="entry name" value="SH3_domain"/>
</dbReference>
<reference evidence="13" key="1">
    <citation type="submission" date="2023-03" db="EMBL/GenBank/DDBJ databases">
        <authorList>
            <person name="Steffen K."/>
            <person name="Cardenas P."/>
        </authorList>
    </citation>
    <scope>NUCLEOTIDE SEQUENCE</scope>
</reference>
<keyword evidence="3" id="KW-0963">Cytoplasm</keyword>
<feature type="region of interest" description="Disordered" evidence="10">
    <location>
        <begin position="416"/>
        <end position="488"/>
    </location>
</feature>
<comment type="caution">
    <text evidence="13">The sequence shown here is derived from an EMBL/GenBank/DDBJ whole genome shotgun (WGS) entry which is preliminary data.</text>
</comment>
<proteinExistence type="predicted"/>
<dbReference type="FunFam" id="2.30.30.40:FF:000072">
    <property type="entry name" value="Unconventional Myosin IB"/>
    <property type="match status" value="1"/>
</dbReference>
<dbReference type="SMART" id="SM00326">
    <property type="entry name" value="SH3"/>
    <property type="match status" value="1"/>
</dbReference>
<dbReference type="InterPro" id="IPR031160">
    <property type="entry name" value="F_BAR_dom"/>
</dbReference>
<dbReference type="GO" id="GO:0005886">
    <property type="term" value="C:plasma membrane"/>
    <property type="evidence" value="ECO:0007669"/>
    <property type="project" value="TreeGrafter"/>
</dbReference>
<dbReference type="InterPro" id="IPR001060">
    <property type="entry name" value="FCH_dom"/>
</dbReference>
<evidence type="ECO:0000313" key="13">
    <source>
        <dbReference type="EMBL" id="CAI8035978.1"/>
    </source>
</evidence>
<evidence type="ECO:0000259" key="12">
    <source>
        <dbReference type="PROSITE" id="PS51741"/>
    </source>
</evidence>
<name>A0AA35WW21_GEOBA</name>
<feature type="coiled-coil region" evidence="9">
    <location>
        <begin position="162"/>
        <end position="189"/>
    </location>
</feature>
<dbReference type="PANTHER" id="PTHR23065">
    <property type="entry name" value="PROLINE-SERINE-THREONINE PHOSPHATASE INTERACTING PROTEIN 1"/>
    <property type="match status" value="1"/>
</dbReference>
<dbReference type="PRINTS" id="PR01887">
    <property type="entry name" value="SPECTRNALPHA"/>
</dbReference>
<feature type="compositionally biased region" description="Pro residues" evidence="10">
    <location>
        <begin position="443"/>
        <end position="458"/>
    </location>
</feature>
<evidence type="ECO:0000256" key="10">
    <source>
        <dbReference type="SAM" id="MobiDB-lite"/>
    </source>
</evidence>
<protein>
    <submittedName>
        <fullName evidence="13">Nostrin</fullName>
    </submittedName>
</protein>
<feature type="coiled-coil region" evidence="9">
    <location>
        <begin position="300"/>
        <end position="327"/>
    </location>
</feature>
<dbReference type="GO" id="GO:0005737">
    <property type="term" value="C:cytoplasm"/>
    <property type="evidence" value="ECO:0007669"/>
    <property type="project" value="TreeGrafter"/>
</dbReference>
<feature type="compositionally biased region" description="Polar residues" evidence="10">
    <location>
        <begin position="420"/>
        <end position="430"/>
    </location>
</feature>
<dbReference type="Gene3D" id="2.30.30.40">
    <property type="entry name" value="SH3 Domains"/>
    <property type="match status" value="1"/>
</dbReference>
<dbReference type="Gene3D" id="6.10.140.470">
    <property type="match status" value="1"/>
</dbReference>
<dbReference type="Pfam" id="PF25610">
    <property type="entry name" value="HR1_TOCA"/>
    <property type="match status" value="1"/>
</dbReference>
<sequence>MCHFQDSFWWGNGYEEMHRYIKQGEEFCKEMEGIVTERSDVEKEYVKGLHKLVMKAKKTVKKCVGSVQNAWQKMVVELEAEEEIHRSLSFGLSQDVAKVLNGLTEQQIKQRHVVENAVKDRLKAHGEKQKQQLRLKKTSHKTCRDLESALETLADVKANRGKPMSEKDVAKLEKNCRKLEEALVKSDRDYRDSNMKTEEARLAWEASMYRCCQTLEAMELERCQQVQLMLVKYSQLVETVIRPTEQTCEELIQAASDINPTDDVTLVCEQSGTGPNTPEQLLVDYYEEDSKNQVNADRRCAYLERKIQEAAEEIQRQEKAKMGVESLQKAYQEQPDFTDDKGADDVTRQLFEADALLNLLKATHYKLLLSHSEVTGSAQPSSQFAEYITTTRDKQGVPTSVLRVPLDQTAILTAHPLPSFTPTSDPSSLYSKPIKRGSSAKKPPSPRLPPSEAPPPYPAGSQDEDEDGWGANEFDGSDDEGGGGAAATLQFQSDNSNEHQYIGQCEAVYDYEAQQPDELSLQPGVVINLIDRSDKDWWHGECNGQIGIFPASYVQQV</sequence>
<organism evidence="13 14">
    <name type="scientific">Geodia barretti</name>
    <name type="common">Barrett's horny sponge</name>
    <dbReference type="NCBI Taxonomy" id="519541"/>
    <lineage>
        <taxon>Eukaryota</taxon>
        <taxon>Metazoa</taxon>
        <taxon>Porifera</taxon>
        <taxon>Demospongiae</taxon>
        <taxon>Heteroscleromorpha</taxon>
        <taxon>Tetractinellida</taxon>
        <taxon>Astrophorina</taxon>
        <taxon>Geodiidae</taxon>
        <taxon>Geodia</taxon>
    </lineage>
</organism>
<dbReference type="Gene3D" id="1.20.1270.60">
    <property type="entry name" value="Arfaptin homology (AH) domain/BAR domain"/>
    <property type="match status" value="1"/>
</dbReference>
<dbReference type="SUPFAM" id="SSF50044">
    <property type="entry name" value="SH3-domain"/>
    <property type="match status" value="1"/>
</dbReference>
<evidence type="ECO:0000259" key="11">
    <source>
        <dbReference type="PROSITE" id="PS50002"/>
    </source>
</evidence>
<keyword evidence="14" id="KW-1185">Reference proteome</keyword>
<feature type="domain" description="F-BAR" evidence="12">
    <location>
        <begin position="1"/>
        <end position="263"/>
    </location>
</feature>